<protein>
    <recommendedName>
        <fullName evidence="4">Lipoprotein</fullName>
    </recommendedName>
</protein>
<gene>
    <name evidence="2" type="ORF">NM203_07825</name>
</gene>
<dbReference type="Proteomes" id="UP001651690">
    <property type="component" value="Unassembled WGS sequence"/>
</dbReference>
<feature type="signal peptide" evidence="1">
    <location>
        <begin position="1"/>
        <end position="23"/>
    </location>
</feature>
<dbReference type="PROSITE" id="PS51257">
    <property type="entry name" value="PROKAR_LIPOPROTEIN"/>
    <property type="match status" value="1"/>
</dbReference>
<dbReference type="RefSeq" id="WP_255059268.1">
    <property type="nucleotide sequence ID" value="NZ_JANDBD010000003.1"/>
</dbReference>
<feature type="chain" id="PRO_5045878076" description="Lipoprotein" evidence="1">
    <location>
        <begin position="24"/>
        <end position="300"/>
    </location>
</feature>
<sequence>MRALLAVLLALVTVAVVACSDDAADTDVYGAPTAAIGESQQVIGWNVAVANLRFDGDYVLVDVDASAAQPGGQHVAAESLRFGLYGALAHPIEANAIGGCVGVTNLNLRPATSPTPERLSGTVCLGPLRDQSQVRGVYAYSPQDRMKGTTFAYAAAYPLGLPPVEQNDTGLALTTTSVEAFRDDGAQLNPTALGDPTAFEGNGYMLLGLDITGLAERYRDESRARGGPLMVVIAPSVPGQGLSPACSAYGASLLVLPDASLDAVSVRASLCSQGEINQALLYSSVSVIGTHAALWTTPRD</sequence>
<evidence type="ECO:0000313" key="3">
    <source>
        <dbReference type="Proteomes" id="UP001651690"/>
    </source>
</evidence>
<accession>A0ABT1LYW5</accession>
<evidence type="ECO:0000313" key="2">
    <source>
        <dbReference type="EMBL" id="MCP9272093.1"/>
    </source>
</evidence>
<name>A0ABT1LYW5_9MYCO</name>
<keyword evidence="1" id="KW-0732">Signal</keyword>
<evidence type="ECO:0008006" key="4">
    <source>
        <dbReference type="Google" id="ProtNLM"/>
    </source>
</evidence>
<proteinExistence type="predicted"/>
<comment type="caution">
    <text evidence="2">The sequence shown here is derived from an EMBL/GenBank/DDBJ whole genome shotgun (WGS) entry which is preliminary data.</text>
</comment>
<organism evidence="2 3">
    <name type="scientific">Mycolicibacterium arenosum</name>
    <dbReference type="NCBI Taxonomy" id="2952157"/>
    <lineage>
        <taxon>Bacteria</taxon>
        <taxon>Bacillati</taxon>
        <taxon>Actinomycetota</taxon>
        <taxon>Actinomycetes</taxon>
        <taxon>Mycobacteriales</taxon>
        <taxon>Mycobacteriaceae</taxon>
        <taxon>Mycolicibacterium</taxon>
    </lineage>
</organism>
<dbReference type="EMBL" id="JANDBD010000003">
    <property type="protein sequence ID" value="MCP9272093.1"/>
    <property type="molecule type" value="Genomic_DNA"/>
</dbReference>
<evidence type="ECO:0000256" key="1">
    <source>
        <dbReference type="SAM" id="SignalP"/>
    </source>
</evidence>
<reference evidence="2 3" key="1">
    <citation type="submission" date="2022-06" db="EMBL/GenBank/DDBJ databases">
        <title>Mycolicibacterium sp. CAU 1645 isolated from seawater.</title>
        <authorList>
            <person name="Kim W."/>
        </authorList>
    </citation>
    <scope>NUCLEOTIDE SEQUENCE [LARGE SCALE GENOMIC DNA]</scope>
    <source>
        <strain evidence="2 3">CAU 1645</strain>
    </source>
</reference>
<keyword evidence="3" id="KW-1185">Reference proteome</keyword>